<evidence type="ECO:0000256" key="7">
    <source>
        <dbReference type="ARBA" id="ARBA00023002"/>
    </source>
</evidence>
<dbReference type="EC" id="1.4.9.2" evidence="10"/>
<keyword evidence="6" id="KW-0249">Electron transport</keyword>
<feature type="signal peptide" evidence="9">
    <location>
        <begin position="1"/>
        <end position="22"/>
    </location>
</feature>
<dbReference type="GO" id="GO:0042597">
    <property type="term" value="C:periplasmic space"/>
    <property type="evidence" value="ECO:0007669"/>
    <property type="project" value="UniProtKB-SubCell"/>
</dbReference>
<keyword evidence="4 9" id="KW-0732">Signal</keyword>
<accession>A0A6J5FID0</accession>
<comment type="similarity">
    <text evidence="2">Belongs to the aromatic amine dehydrogenase heavy chain family.</text>
</comment>
<feature type="disulfide bond" evidence="8">
    <location>
        <begin position="176"/>
        <end position="191"/>
    </location>
</feature>
<keyword evidence="8" id="KW-1015">Disulfide bond</keyword>
<feature type="chain" id="PRO_5026865375" evidence="9">
    <location>
        <begin position="23"/>
        <end position="382"/>
    </location>
</feature>
<dbReference type="AlphaFoldDB" id="A0A6J5FID0"/>
<dbReference type="PROSITE" id="PS51257">
    <property type="entry name" value="PROKAR_LIPOPROTEIN"/>
    <property type="match status" value="1"/>
</dbReference>
<proteinExistence type="inferred from homology"/>
<keyword evidence="3" id="KW-0813">Transport</keyword>
<evidence type="ECO:0000256" key="9">
    <source>
        <dbReference type="SAM" id="SignalP"/>
    </source>
</evidence>
<evidence type="ECO:0000313" key="11">
    <source>
        <dbReference type="Proteomes" id="UP000494119"/>
    </source>
</evidence>
<dbReference type="Pfam" id="PF06433">
    <property type="entry name" value="Me-amine-dh_H"/>
    <property type="match status" value="1"/>
</dbReference>
<dbReference type="InterPro" id="IPR009451">
    <property type="entry name" value="Metamine_DH_Hvc"/>
</dbReference>
<dbReference type="GO" id="GO:0030059">
    <property type="term" value="F:aralkylamine dehydrogenase (azurin) activity"/>
    <property type="evidence" value="ECO:0007669"/>
    <property type="project" value="UniProtKB-EC"/>
</dbReference>
<dbReference type="InterPro" id="IPR015943">
    <property type="entry name" value="WD40/YVTN_repeat-like_dom_sf"/>
</dbReference>
<evidence type="ECO:0000256" key="6">
    <source>
        <dbReference type="ARBA" id="ARBA00022982"/>
    </source>
</evidence>
<evidence type="ECO:0000256" key="2">
    <source>
        <dbReference type="ARBA" id="ARBA00010548"/>
    </source>
</evidence>
<sequence>MTIRKRAAAAAAVLAFACAATAAEKPEELTIQKMPAWHPHEIFIVDPSGDAATDGRIYVYDADARKELGQIDAGFLPGFAISPDHKTSVVATTYFSRGSHGTRTDVMEFTDNSTLDHAGEAIIPSKHAQSVPSAWNTTFSSDGKHIYVSNLTPAASVSVVDAHSRKLAGEIDMAACVLALPSGPNKFTALCESGKALTITLDAAGKESRRVMSEPFIDVERDPAFANASPWQGGYVFTTFHGMVRTANFRGDKAVFGAAWPLVTDAERASGWRPGGLQPTAVHDRMHRLYVAMHQGADGSHKEPASEIWVFDLNSHKRVARWSLADQKIPPLVVSVQVSQDDRPLLYGLTLTGDLVVLDAQTGKLRSITQHVARTPTLLVNP</sequence>
<dbReference type="Gene3D" id="2.130.10.10">
    <property type="entry name" value="YVTN repeat-like/Quinoprotein amine dehydrogenase"/>
    <property type="match status" value="1"/>
</dbReference>
<dbReference type="SUPFAM" id="SSF50969">
    <property type="entry name" value="YVTN repeat-like/Quinoprotein amine dehydrogenase"/>
    <property type="match status" value="1"/>
</dbReference>
<evidence type="ECO:0000256" key="8">
    <source>
        <dbReference type="PIRSR" id="PIRSR609451-50"/>
    </source>
</evidence>
<dbReference type="EMBL" id="CADIKL010000002">
    <property type="protein sequence ID" value="CAB3778339.1"/>
    <property type="molecule type" value="Genomic_DNA"/>
</dbReference>
<evidence type="ECO:0000256" key="4">
    <source>
        <dbReference type="ARBA" id="ARBA00022729"/>
    </source>
</evidence>
<evidence type="ECO:0000256" key="1">
    <source>
        <dbReference type="ARBA" id="ARBA00004418"/>
    </source>
</evidence>
<name>A0A6J5FID0_9BURK</name>
<comment type="subcellular location">
    <subcellularLocation>
        <location evidence="1">Periplasm</location>
    </subcellularLocation>
</comment>
<keyword evidence="11" id="KW-1185">Reference proteome</keyword>
<protein>
    <submittedName>
        <fullName evidence="10">Aralkylamine dehydrogenase heavy chain</fullName>
        <ecNumber evidence="10">1.4.9.2</ecNumber>
    </submittedName>
</protein>
<evidence type="ECO:0000256" key="3">
    <source>
        <dbReference type="ARBA" id="ARBA00022448"/>
    </source>
</evidence>
<dbReference type="Proteomes" id="UP000494119">
    <property type="component" value="Unassembled WGS sequence"/>
</dbReference>
<keyword evidence="7 10" id="KW-0560">Oxidoreductase</keyword>
<dbReference type="RefSeq" id="WP_129563504.1">
    <property type="nucleotide sequence ID" value="NZ_CADIKL010000002.1"/>
</dbReference>
<reference evidence="10 11" key="1">
    <citation type="submission" date="2020-04" db="EMBL/GenBank/DDBJ databases">
        <authorList>
            <person name="De Canck E."/>
        </authorList>
    </citation>
    <scope>NUCLEOTIDE SEQUENCE [LARGE SCALE GENOMIC DNA]</scope>
    <source>
        <strain evidence="10 11">LMG 28688</strain>
    </source>
</reference>
<evidence type="ECO:0000256" key="5">
    <source>
        <dbReference type="ARBA" id="ARBA00022764"/>
    </source>
</evidence>
<keyword evidence="5" id="KW-0574">Periplasm</keyword>
<organism evidence="10 11">
    <name type="scientific">Paraburkholderia caffeinitolerans</name>
    <dbReference type="NCBI Taxonomy" id="1723730"/>
    <lineage>
        <taxon>Bacteria</taxon>
        <taxon>Pseudomonadati</taxon>
        <taxon>Pseudomonadota</taxon>
        <taxon>Betaproteobacteria</taxon>
        <taxon>Burkholderiales</taxon>
        <taxon>Burkholderiaceae</taxon>
        <taxon>Paraburkholderia</taxon>
    </lineage>
</organism>
<evidence type="ECO:0000313" key="10">
    <source>
        <dbReference type="EMBL" id="CAB3778339.1"/>
    </source>
</evidence>
<gene>
    <name evidence="10" type="primary">aauB</name>
    <name evidence="10" type="ORF">LMG28688_00570</name>
</gene>
<dbReference type="GO" id="GO:0030058">
    <property type="term" value="F:aliphatic amine dehydrogenase activity"/>
    <property type="evidence" value="ECO:0007669"/>
    <property type="project" value="InterPro"/>
</dbReference>
<dbReference type="InterPro" id="IPR011044">
    <property type="entry name" value="Quino_amine_DH_bsu"/>
</dbReference>